<dbReference type="RefSeq" id="WP_157935754.1">
    <property type="nucleotide sequence ID" value="NZ_CP061510.1"/>
</dbReference>
<evidence type="ECO:0000256" key="4">
    <source>
        <dbReference type="ARBA" id="ARBA00023163"/>
    </source>
</evidence>
<keyword evidence="2" id="KW-0805">Transcription regulation</keyword>
<evidence type="ECO:0000256" key="5">
    <source>
        <dbReference type="PROSITE-ProRule" id="PRU00335"/>
    </source>
</evidence>
<dbReference type="PRINTS" id="PR00455">
    <property type="entry name" value="HTHTETR"/>
</dbReference>
<feature type="region of interest" description="Disordered" evidence="6">
    <location>
        <begin position="1"/>
        <end position="27"/>
    </location>
</feature>
<keyword evidence="4" id="KW-0804">Transcription</keyword>
<feature type="DNA-binding region" description="H-T-H motif" evidence="5">
    <location>
        <begin position="50"/>
        <end position="69"/>
    </location>
</feature>
<evidence type="ECO:0000313" key="8">
    <source>
        <dbReference type="EMBL" id="QSB45353.1"/>
    </source>
</evidence>
<reference evidence="8 9" key="1">
    <citation type="submission" date="2020-09" db="EMBL/GenBank/DDBJ databases">
        <title>Complete genome sequence of altererythrobacter flavus SS-21NJ, isolated from Dongying oil sludge in Shandong province.</title>
        <authorList>
            <person name="Sun S."/>
            <person name="Zhang Z."/>
        </authorList>
    </citation>
    <scope>NUCLEOTIDE SEQUENCE [LARGE SCALE GENOMIC DNA]</scope>
    <source>
        <strain evidence="8 9">SS-21NJ</strain>
    </source>
</reference>
<evidence type="ECO:0000259" key="7">
    <source>
        <dbReference type="PROSITE" id="PS50977"/>
    </source>
</evidence>
<keyword evidence="3 5" id="KW-0238">DNA-binding</keyword>
<dbReference type="Pfam" id="PF00440">
    <property type="entry name" value="TetR_N"/>
    <property type="match status" value="1"/>
</dbReference>
<dbReference type="InterPro" id="IPR050109">
    <property type="entry name" value="HTH-type_TetR-like_transc_reg"/>
</dbReference>
<keyword evidence="9" id="KW-1185">Reference proteome</keyword>
<accession>A0ABX7KAR4</accession>
<evidence type="ECO:0000313" key="9">
    <source>
        <dbReference type="Proteomes" id="UP000663637"/>
    </source>
</evidence>
<dbReference type="PRINTS" id="PR00400">
    <property type="entry name" value="TETREPRESSOR"/>
</dbReference>
<proteinExistence type="predicted"/>
<evidence type="ECO:0000256" key="3">
    <source>
        <dbReference type="ARBA" id="ARBA00023125"/>
    </source>
</evidence>
<dbReference type="InterPro" id="IPR003012">
    <property type="entry name" value="Tet_transcr_reg_TetR"/>
</dbReference>
<dbReference type="PANTHER" id="PTHR30055:SF234">
    <property type="entry name" value="HTH-TYPE TRANSCRIPTIONAL REGULATOR BETI"/>
    <property type="match status" value="1"/>
</dbReference>
<dbReference type="InterPro" id="IPR001647">
    <property type="entry name" value="HTH_TetR"/>
</dbReference>
<dbReference type="Gene3D" id="1.10.357.10">
    <property type="entry name" value="Tetracycline Repressor, domain 2"/>
    <property type="match status" value="1"/>
</dbReference>
<organism evidence="8 9">
    <name type="scientific">Tsuneonella flava</name>
    <dbReference type="NCBI Taxonomy" id="2055955"/>
    <lineage>
        <taxon>Bacteria</taxon>
        <taxon>Pseudomonadati</taxon>
        <taxon>Pseudomonadota</taxon>
        <taxon>Alphaproteobacteria</taxon>
        <taxon>Sphingomonadales</taxon>
        <taxon>Erythrobacteraceae</taxon>
        <taxon>Tsuneonella</taxon>
    </lineage>
</organism>
<gene>
    <name evidence="8" type="ORF">IDJ81_04310</name>
</gene>
<sequence length="223" mass="24609">MKSVNGAEKPAQRKGSSGKAGRPTKPLITRNAAVQKALKLIDREGLEGLSLGALAKEMNVRAPSLYHHFRDKDELLAQVARALLDEVDREQDTWSDDWETRTIELGLATRRVAMRHPNATTLLLRFFPRQLMLPAYEHTLATSPYPPEAHAILLEAIEKFTYGSSLFAAAAEAYHTPAMPPVDTQHFPNLAHALEAGPATEEDVYLEAFNVVLAGLKARFGTD</sequence>
<dbReference type="InterPro" id="IPR036271">
    <property type="entry name" value="Tet_transcr_reg_TetR-rel_C_sf"/>
</dbReference>
<dbReference type="SUPFAM" id="SSF48498">
    <property type="entry name" value="Tetracyclin repressor-like, C-terminal domain"/>
    <property type="match status" value="1"/>
</dbReference>
<dbReference type="PROSITE" id="PS50977">
    <property type="entry name" value="HTH_TETR_2"/>
    <property type="match status" value="1"/>
</dbReference>
<dbReference type="SUPFAM" id="SSF46689">
    <property type="entry name" value="Homeodomain-like"/>
    <property type="match status" value="1"/>
</dbReference>
<evidence type="ECO:0000256" key="6">
    <source>
        <dbReference type="SAM" id="MobiDB-lite"/>
    </source>
</evidence>
<dbReference type="PANTHER" id="PTHR30055">
    <property type="entry name" value="HTH-TYPE TRANSCRIPTIONAL REGULATOR RUTR"/>
    <property type="match status" value="1"/>
</dbReference>
<comment type="function">
    <text evidence="1">TetR is the repressor of the tetracycline resistance element; its N-terminal region forms a helix-turn-helix structure and binds DNA. Binding of tetracycline to TetR reduces the repressor affinity for the tetracycline resistance gene (tetA) promoter operator sites.</text>
</comment>
<dbReference type="EMBL" id="CP061510">
    <property type="protein sequence ID" value="QSB45353.1"/>
    <property type="molecule type" value="Genomic_DNA"/>
</dbReference>
<protein>
    <submittedName>
        <fullName evidence="8">TetR/AcrR family transcriptional regulator</fullName>
    </submittedName>
</protein>
<name>A0ABX7KAR4_9SPHN</name>
<dbReference type="InterPro" id="IPR009057">
    <property type="entry name" value="Homeodomain-like_sf"/>
</dbReference>
<feature type="domain" description="HTH tetR-type" evidence="7">
    <location>
        <begin position="27"/>
        <end position="87"/>
    </location>
</feature>
<dbReference type="Proteomes" id="UP000663637">
    <property type="component" value="Chromosome"/>
</dbReference>
<evidence type="ECO:0000256" key="1">
    <source>
        <dbReference type="ARBA" id="ARBA00002856"/>
    </source>
</evidence>
<evidence type="ECO:0000256" key="2">
    <source>
        <dbReference type="ARBA" id="ARBA00023015"/>
    </source>
</evidence>